<name>A0A7T1T2H1_9ACTN</name>
<proteinExistence type="predicted"/>
<evidence type="ECO:0000256" key="1">
    <source>
        <dbReference type="SAM" id="MobiDB-lite"/>
    </source>
</evidence>
<dbReference type="KEGG" id="sbat:G4Z16_00860"/>
<evidence type="ECO:0000313" key="3">
    <source>
        <dbReference type="Proteomes" id="UP000595046"/>
    </source>
</evidence>
<sequence>MRREGPEPDPVEAALKTAAEIVTLLTGQLEEIWHPGEVAWHLHALAADEDSLYARLEQHLLQTAHWCQAEGTPTGRRSAAELAAAAGQLASVREAVTGQTGLLSNLAHQPAAPRATPTTTAADHPPPPRPGTRPPSGRGRR</sequence>
<feature type="compositionally biased region" description="Low complexity" evidence="1">
    <location>
        <begin position="110"/>
        <end position="123"/>
    </location>
</feature>
<evidence type="ECO:0000313" key="2">
    <source>
        <dbReference type="EMBL" id="QPP05177.1"/>
    </source>
</evidence>
<reference evidence="3" key="1">
    <citation type="submission" date="2020-02" db="EMBL/GenBank/DDBJ databases">
        <title>Streptomyces sp. ASO4wet.</title>
        <authorList>
            <person name="Risdian C."/>
            <person name="Landwehr W."/>
            <person name="Schupp P."/>
            <person name="Wink J."/>
        </authorList>
    </citation>
    <scope>NUCLEOTIDE SEQUENCE [LARGE SCALE GENOMIC DNA]</scope>
    <source>
        <strain evidence="3">ASO4wet</strain>
    </source>
</reference>
<feature type="compositionally biased region" description="Pro residues" evidence="1">
    <location>
        <begin position="124"/>
        <end position="133"/>
    </location>
</feature>
<protein>
    <submittedName>
        <fullName evidence="2">Uncharacterized protein</fullName>
    </submittedName>
</protein>
<dbReference type="EMBL" id="CP048882">
    <property type="protein sequence ID" value="QPP05177.1"/>
    <property type="molecule type" value="Genomic_DNA"/>
</dbReference>
<organism evidence="2 3">
    <name type="scientific">Streptomyces bathyalis</name>
    <dbReference type="NCBI Taxonomy" id="2710756"/>
    <lineage>
        <taxon>Bacteria</taxon>
        <taxon>Bacillati</taxon>
        <taxon>Actinomycetota</taxon>
        <taxon>Actinomycetes</taxon>
        <taxon>Kitasatosporales</taxon>
        <taxon>Streptomycetaceae</taxon>
        <taxon>Streptomyces</taxon>
    </lineage>
</organism>
<gene>
    <name evidence="2" type="ORF">G4Z16_00860</name>
</gene>
<accession>A0A7T1T2H1</accession>
<dbReference type="AlphaFoldDB" id="A0A7T1T2H1"/>
<feature type="region of interest" description="Disordered" evidence="1">
    <location>
        <begin position="101"/>
        <end position="141"/>
    </location>
</feature>
<keyword evidence="3" id="KW-1185">Reference proteome</keyword>
<dbReference type="RefSeq" id="WP_197348677.1">
    <property type="nucleotide sequence ID" value="NZ_CP048882.1"/>
</dbReference>
<dbReference type="Proteomes" id="UP000595046">
    <property type="component" value="Chromosome"/>
</dbReference>